<dbReference type="InterPro" id="IPR004347">
    <property type="entry name" value="Pup_ligase/deamidase"/>
</dbReference>
<comment type="similarity">
    <text evidence="1">Belongs to the Pup ligase/Pup deamidase family. Pup deamidase subfamily.</text>
</comment>
<dbReference type="AlphaFoldDB" id="A0A0A2DJH7"/>
<dbReference type="PANTHER" id="PTHR42307">
    <property type="entry name" value="PUP DEAMIDASE/DEPUPYLASE"/>
    <property type="match status" value="1"/>
</dbReference>
<protein>
    <submittedName>
        <fullName evidence="3">Proteasomal accessory factor</fullName>
    </submittedName>
</protein>
<reference evidence="3 4" key="1">
    <citation type="submission" date="2014-10" db="EMBL/GenBank/DDBJ databases">
        <title>Whole Genome sequence of Corynebacterium auriscanis strain CIP 106629.</title>
        <authorList>
            <person name="Hassan S.S."/>
            <person name="Jamal S.B."/>
            <person name="Tiwari S."/>
            <person name="Oliveira L.D.C."/>
            <person name="Souza F."/>
            <person name="Mariano D.C."/>
            <person name="Almeida S."/>
            <person name="Dorella F."/>
            <person name="Pereira F."/>
            <person name="Carvalho A."/>
            <person name="Leal C.A."/>
            <person name="Soares S.D.C."/>
            <person name="Figueiredo H.C."/>
            <person name="Silva A."/>
            <person name="Azevedo V.A."/>
        </authorList>
    </citation>
    <scope>NUCLEOTIDE SEQUENCE [LARGE SCALE GENOMIC DNA]</scope>
    <source>
        <strain evidence="3 4">CIP 106629</strain>
    </source>
</reference>
<dbReference type="NCBIfam" id="TIGR03688">
    <property type="entry name" value="depupylase_Dop"/>
    <property type="match status" value="1"/>
</dbReference>
<gene>
    <name evidence="3" type="ORF">MA47_00110</name>
</gene>
<dbReference type="GO" id="GO:0008233">
    <property type="term" value="F:peptidase activity"/>
    <property type="evidence" value="ECO:0007669"/>
    <property type="project" value="InterPro"/>
</dbReference>
<dbReference type="InterPro" id="IPR022366">
    <property type="entry name" value="Pup_deamidase"/>
</dbReference>
<evidence type="ECO:0000256" key="2">
    <source>
        <dbReference type="PIRSR" id="PIRSR018077-1"/>
    </source>
</evidence>
<dbReference type="RefSeq" id="WP_035112732.1">
    <property type="nucleotide sequence ID" value="NZ_CP047046.1"/>
</dbReference>
<evidence type="ECO:0000313" key="4">
    <source>
        <dbReference type="Proteomes" id="UP000030145"/>
    </source>
</evidence>
<dbReference type="PANTHER" id="PTHR42307:SF2">
    <property type="entry name" value="PUP DEAMIDASE_DEPUPYLASE"/>
    <property type="match status" value="1"/>
</dbReference>
<dbReference type="GO" id="GO:0070490">
    <property type="term" value="P:protein pupylation"/>
    <property type="evidence" value="ECO:0007669"/>
    <property type="project" value="TreeGrafter"/>
</dbReference>
<dbReference type="Proteomes" id="UP000030145">
    <property type="component" value="Unassembled WGS sequence"/>
</dbReference>
<dbReference type="PIRSF" id="PIRSF018077">
    <property type="entry name" value="UCP018077"/>
    <property type="match status" value="1"/>
</dbReference>
<dbReference type="Pfam" id="PF03136">
    <property type="entry name" value="Pup_ligase"/>
    <property type="match status" value="1"/>
</dbReference>
<accession>A0A0A2DJH7</accession>
<dbReference type="GeneID" id="300552746"/>
<dbReference type="GO" id="GO:0010498">
    <property type="term" value="P:proteasomal protein catabolic process"/>
    <property type="evidence" value="ECO:0007669"/>
    <property type="project" value="InterPro"/>
</dbReference>
<sequence length="548" mass="60650">MPVRFTRSGQHIIGSETEYGIVAVDAPDVSPIVTSTQAVVAYAENSNQGINRRTRWDYENESPLRDIRGFDLRRYRSGAAPVLDPNALGAANVITSSGARFYVDHAHPEYSSPETTSAWDCVVWDKAGDVIMHQAAQASGQVADQPQLKIYKNNVDGKGASYGSHENYLYPRSVDIEQVQQALIPHFVTRQVYTGAGRVGLGATGEEPGFQISQRADYIETDISLETTLNRGIVNTRDEPHADAKKWRRLHVIINDANMSETAAYLKFGTTALVLKAVEYNVDFSDLRLLEPVADVQRVSRDLTCSEPLKFYGNVQRTAIETQREIRRRIIDGLNPHGLLDGPAAEDDRQVLDLWETILDALDSDPLSTSDRLDWTAKLALINGYRARGLEWGDPRLALVDLQYTDIDPDRGLYHALVKRGRMRTLVPAEAIDHAVTCPPADTRAWLRGHLVANYSSDVLAANWDSLVLDTPSDGRQATRVVLDDPRIFTAPETEGMFPCYSQRVMQSVDRGGVEVKNLLSGEDTAHNIAEVVAALQARYPDRVGGVG</sequence>
<organism evidence="3 4">
    <name type="scientific">Corynebacterium auriscanis</name>
    <dbReference type="NCBI Taxonomy" id="99807"/>
    <lineage>
        <taxon>Bacteria</taxon>
        <taxon>Bacillati</taxon>
        <taxon>Actinomycetota</taxon>
        <taxon>Actinomycetes</taxon>
        <taxon>Mycobacteriales</taxon>
        <taxon>Corynebacteriaceae</taxon>
        <taxon>Corynebacterium</taxon>
    </lineage>
</organism>
<evidence type="ECO:0000256" key="1">
    <source>
        <dbReference type="ARBA" id="ARBA00009114"/>
    </source>
</evidence>
<dbReference type="EMBL" id="JRVJ01000001">
    <property type="protein sequence ID" value="KGM19338.1"/>
    <property type="molecule type" value="Genomic_DNA"/>
</dbReference>
<dbReference type="GO" id="GO:0005524">
    <property type="term" value="F:ATP binding"/>
    <property type="evidence" value="ECO:0007669"/>
    <property type="project" value="TreeGrafter"/>
</dbReference>
<evidence type="ECO:0000313" key="3">
    <source>
        <dbReference type="EMBL" id="KGM19338.1"/>
    </source>
</evidence>
<name>A0A0A2DJH7_9CORY</name>
<dbReference type="GO" id="GO:0019941">
    <property type="term" value="P:modification-dependent protein catabolic process"/>
    <property type="evidence" value="ECO:0007669"/>
    <property type="project" value="InterPro"/>
</dbReference>
<proteinExistence type="inferred from homology"/>
<dbReference type="GO" id="GO:0016811">
    <property type="term" value="F:hydrolase activity, acting on carbon-nitrogen (but not peptide) bonds, in linear amides"/>
    <property type="evidence" value="ECO:0007669"/>
    <property type="project" value="InterPro"/>
</dbReference>
<keyword evidence="4" id="KW-1185">Reference proteome</keyword>
<comment type="caution">
    <text evidence="3">The sequence shown here is derived from an EMBL/GenBank/DDBJ whole genome shotgun (WGS) entry which is preliminary data.</text>
</comment>
<feature type="active site" description="Proton acceptor" evidence="2">
    <location>
        <position position="104"/>
    </location>
</feature>